<organism evidence="2 3">
    <name type="scientific">Thecamonas trahens ATCC 50062</name>
    <dbReference type="NCBI Taxonomy" id="461836"/>
    <lineage>
        <taxon>Eukaryota</taxon>
        <taxon>Apusozoa</taxon>
        <taxon>Apusomonadida</taxon>
        <taxon>Apusomonadidae</taxon>
        <taxon>Thecamonas</taxon>
    </lineage>
</organism>
<dbReference type="OMA" id="FPFQVHY"/>
<dbReference type="SMART" id="SM01264">
    <property type="entry name" value="M16C_associated"/>
    <property type="match status" value="1"/>
</dbReference>
<keyword evidence="2" id="KW-0645">Protease</keyword>
<dbReference type="eggNOG" id="KOG2019">
    <property type="taxonomic scope" value="Eukaryota"/>
</dbReference>
<dbReference type="InterPro" id="IPR007863">
    <property type="entry name" value="Peptidase_M16_C"/>
</dbReference>
<dbReference type="InterPro" id="IPR055130">
    <property type="entry name" value="PreP_C"/>
</dbReference>
<dbReference type="AlphaFoldDB" id="A0A0L0DUM9"/>
<reference evidence="2 3" key="1">
    <citation type="submission" date="2010-05" db="EMBL/GenBank/DDBJ databases">
        <title>The Genome Sequence of Thecamonas trahens ATCC 50062.</title>
        <authorList>
            <consortium name="The Broad Institute Genome Sequencing Platform"/>
            <person name="Russ C."/>
            <person name="Cuomo C."/>
            <person name="Shea T."/>
            <person name="Young S.K."/>
            <person name="Zeng Q."/>
            <person name="Koehrsen M."/>
            <person name="Haas B."/>
            <person name="Borodovsky M."/>
            <person name="Guigo R."/>
            <person name="Alvarado L."/>
            <person name="Berlin A."/>
            <person name="Bochicchio J."/>
            <person name="Borenstein D."/>
            <person name="Chapman S."/>
            <person name="Chen Z."/>
            <person name="Freedman E."/>
            <person name="Gellesch M."/>
            <person name="Goldberg J."/>
            <person name="Griggs A."/>
            <person name="Gujja S."/>
            <person name="Heilman E."/>
            <person name="Heiman D."/>
            <person name="Hepburn T."/>
            <person name="Howarth C."/>
            <person name="Jen D."/>
            <person name="Larson L."/>
            <person name="Mehta T."/>
            <person name="Park D."/>
            <person name="Pearson M."/>
            <person name="Roberts A."/>
            <person name="Saif S."/>
            <person name="Shenoy N."/>
            <person name="Sisk P."/>
            <person name="Stolte C."/>
            <person name="Sykes S."/>
            <person name="Thomson T."/>
            <person name="Walk T."/>
            <person name="White J."/>
            <person name="Yandava C."/>
            <person name="Burger G."/>
            <person name="Gray M.W."/>
            <person name="Holland P.W.H."/>
            <person name="King N."/>
            <person name="Lang F.B.F."/>
            <person name="Roger A.J."/>
            <person name="Ruiz-Trillo I."/>
            <person name="Lander E."/>
            <person name="Nusbaum C."/>
        </authorList>
    </citation>
    <scope>NUCLEOTIDE SEQUENCE [LARGE SCALE GENOMIC DNA]</scope>
    <source>
        <strain evidence="2 3">ATCC 50062</strain>
    </source>
</reference>
<dbReference type="EMBL" id="GL349496">
    <property type="protein sequence ID" value="KNC55188.1"/>
    <property type="molecule type" value="Genomic_DNA"/>
</dbReference>
<dbReference type="OrthoDB" id="10250783at2759"/>
<dbReference type="PANTHER" id="PTHR43016">
    <property type="entry name" value="PRESEQUENCE PROTEASE"/>
    <property type="match status" value="1"/>
</dbReference>
<feature type="domain" description="Peptidase M16C associated" evidence="1">
    <location>
        <begin position="408"/>
        <end position="661"/>
    </location>
</feature>
<name>A0A0L0DUM9_THETB</name>
<dbReference type="InterPro" id="IPR011249">
    <property type="entry name" value="Metalloenz_LuxS/M16"/>
</dbReference>
<keyword evidence="2" id="KW-0378">Hydrolase</keyword>
<dbReference type="Gene3D" id="3.30.830.10">
    <property type="entry name" value="Metalloenzyme, LuxS/M16 peptidase-like"/>
    <property type="match status" value="4"/>
</dbReference>
<dbReference type="Pfam" id="PF08367">
    <property type="entry name" value="M16C_assoc"/>
    <property type="match status" value="1"/>
</dbReference>
<dbReference type="GO" id="GO:0004222">
    <property type="term" value="F:metalloendopeptidase activity"/>
    <property type="evidence" value="ECO:0007669"/>
    <property type="project" value="TreeGrafter"/>
</dbReference>
<dbReference type="PANTHER" id="PTHR43016:SF13">
    <property type="entry name" value="PRESEQUENCE PROTEASE, MITOCHONDRIAL"/>
    <property type="match status" value="1"/>
</dbReference>
<dbReference type="GeneID" id="25568940"/>
<proteinExistence type="predicted"/>
<evidence type="ECO:0000313" key="2">
    <source>
        <dbReference type="EMBL" id="KNC55188.1"/>
    </source>
</evidence>
<dbReference type="Pfam" id="PF05193">
    <property type="entry name" value="Peptidase_M16_C"/>
    <property type="match status" value="1"/>
</dbReference>
<accession>A0A0L0DUM9</accession>
<gene>
    <name evidence="2" type="ORF">AMSG_10805</name>
</gene>
<evidence type="ECO:0000313" key="3">
    <source>
        <dbReference type="Proteomes" id="UP000054408"/>
    </source>
</evidence>
<dbReference type="InterPro" id="IPR013578">
    <property type="entry name" value="Peptidase_M16C_assoc"/>
</dbReference>
<dbReference type="STRING" id="461836.A0A0L0DUM9"/>
<dbReference type="SUPFAM" id="SSF63411">
    <property type="entry name" value="LuxS/MPP-like metallohydrolase"/>
    <property type="match status" value="4"/>
</dbReference>
<sequence>MVLCSSAKYAARDVFFNLSQRTLATFLNAMTAADSTIYPFSTVHAQDFANILDVYCDAVFFPNLTKHDFDREGWRLELDEASPGGVRYHGIVFNEMKGVVTDPAAWFYYQLKALRAGAPLDRASLTVPRGGAASPYAYNSGGDPLAIPSLTHDELRAAHAKYYSPANALFFSYGDLPLAHHIEYLEDNVLSRVPPSPAGSIVLPPLPRTPAAERAVIAGPFDSLSAPDAQVYHGSEWLAHDLGSASPAANLNLQLLSSLLLNGAASPVYKAVIETGLAADYSQRTGQNTEMATASLGITFQGISSKAGATDRIDDAVAAALDSVRADGFDPARIDALLHQIEISLKARPDNYGLALSSSLLHSTSLGASLPDLVRIEETLDEFKADPQGALAATLDALLASPPVTLTMEPEPEFLASRDAAEAAALEVAGAELSAGAKAELEAVTKTFYARESEDVSALADTLPAISIDECSEELTRRNETVIAAPSGIYTHDAPTNGLVYVRALTRVPDELAPESAALLPLYASLLPSLGTDGGRGKVPYATIDQELQMKAGSLSAGISLADALDSSAHFTERVSVSGSFLEAKSADALNLFAEILTAPDWTDTERIGTLVASIAGELSSSIQFSGHSFAALNARSRLNRVNARSELFDGLSQLNVLVPLANELAAVDSPAESPLLASVMDALGGLHARMIAGAWGQGSAFSVVAPTAADYVAPVEDFAGALGAPITSSPLPASAPSHPAGLPSPDAFAPALRSEYVVLPYQVHYVASAIPTVPALHPDATPLSLLGSILSSEYLLPVVRQKGGAYGAGASQSSGAFTFFSYRDPQSTATLDAFAGSEAFCNSLSDAELGAMLARAKLRGVARLDAPLAPSQFGAAYFNAGVEDDVRQQLRSALFAASVDDLRRVAAEHLSASAPRSSTIIGPGGASVPAGDDWVVVDPAANARG</sequence>
<dbReference type="GO" id="GO:0016485">
    <property type="term" value="P:protein processing"/>
    <property type="evidence" value="ECO:0007669"/>
    <property type="project" value="TreeGrafter"/>
</dbReference>
<dbReference type="GO" id="GO:0046872">
    <property type="term" value="F:metal ion binding"/>
    <property type="evidence" value="ECO:0007669"/>
    <property type="project" value="InterPro"/>
</dbReference>
<evidence type="ECO:0000259" key="1">
    <source>
        <dbReference type="SMART" id="SM01264"/>
    </source>
</evidence>
<dbReference type="Proteomes" id="UP000054408">
    <property type="component" value="Unassembled WGS sequence"/>
</dbReference>
<keyword evidence="3" id="KW-1185">Reference proteome</keyword>
<dbReference type="RefSeq" id="XP_013753240.1">
    <property type="nucleotide sequence ID" value="XM_013897786.1"/>
</dbReference>
<protein>
    <submittedName>
        <fullName evidence="2">Presequence protease</fullName>
    </submittedName>
</protein>
<dbReference type="Pfam" id="PF22516">
    <property type="entry name" value="PreP_C"/>
    <property type="match status" value="1"/>
</dbReference>